<keyword evidence="10" id="KW-1185">Reference proteome</keyword>
<evidence type="ECO:0000256" key="6">
    <source>
        <dbReference type="ARBA" id="ARBA00049157"/>
    </source>
</evidence>
<dbReference type="CDD" id="cd04725">
    <property type="entry name" value="OMP_decarboxylase_like"/>
    <property type="match status" value="1"/>
</dbReference>
<dbReference type="EMBL" id="BMGA01000003">
    <property type="protein sequence ID" value="GGA77526.1"/>
    <property type="molecule type" value="Genomic_DNA"/>
</dbReference>
<evidence type="ECO:0000256" key="5">
    <source>
        <dbReference type="ARBA" id="ARBA00023239"/>
    </source>
</evidence>
<dbReference type="RefSeq" id="WP_188493946.1">
    <property type="nucleotide sequence ID" value="NZ_BMGA01000003.1"/>
</dbReference>
<protein>
    <recommendedName>
        <fullName evidence="7">Orotidine 5'-phosphate decarboxylase</fullName>
        <ecNumber evidence="7">4.1.1.23</ecNumber>
    </recommendedName>
    <alternativeName>
        <fullName evidence="7">OMP decarboxylase</fullName>
        <shortName evidence="7">OMPDCase</shortName>
        <shortName evidence="7">OMPdecase</shortName>
    </alternativeName>
</protein>
<comment type="similarity">
    <text evidence="2 7">Belongs to the OMP decarboxylase family. Type 2 subfamily.</text>
</comment>
<proteinExistence type="inferred from homology"/>
<evidence type="ECO:0000313" key="10">
    <source>
        <dbReference type="Proteomes" id="UP000658793"/>
    </source>
</evidence>
<dbReference type="SUPFAM" id="SSF51366">
    <property type="entry name" value="Ribulose-phoshate binding barrel"/>
    <property type="match status" value="1"/>
</dbReference>
<evidence type="ECO:0000256" key="3">
    <source>
        <dbReference type="ARBA" id="ARBA00022793"/>
    </source>
</evidence>
<dbReference type="HAMAP" id="MF_01215">
    <property type="entry name" value="OMPdecase_type2"/>
    <property type="match status" value="1"/>
</dbReference>
<name>A0ABQ1HHC7_9FLAO</name>
<dbReference type="Proteomes" id="UP000658793">
    <property type="component" value="Unassembled WGS sequence"/>
</dbReference>
<evidence type="ECO:0000256" key="4">
    <source>
        <dbReference type="ARBA" id="ARBA00022975"/>
    </source>
</evidence>
<keyword evidence="3 7" id="KW-0210">Decarboxylase</keyword>
<dbReference type="PANTHER" id="PTHR43375">
    <property type="entry name" value="OROTIDINE 5'-PHOSPHATE DECARBOXYLASE"/>
    <property type="match status" value="1"/>
</dbReference>
<dbReference type="Pfam" id="PF00215">
    <property type="entry name" value="OMPdecase"/>
    <property type="match status" value="1"/>
</dbReference>
<sequence>MTTQQLIEQIQLKKSFLCVGLDVDLNKIPAHFLELEDPIFEFNKAIIDATHDLAVAYKPNTAFFEAYGIKGWMSLQKTINYINENHPEIFTIADAKRGDIGNTSSMYAKAFFEDLNFDSITVAPYMGKDSVEPFLAFEDKHTIMLALTSNEGAFDFQTLDVDGTRGEAERSGAKELYKRVLETSKTWKNSENLMYVVGATKAEYFTEIRKIVPDSFLLVPGVGAQGGSLSEVCKYGMNANVGLLINSSRGIIYASKEADFAEKARAEALKIQQEMEAILQS</sequence>
<organism evidence="9 10">
    <name type="scientific">Flavobacterium palustre</name>
    <dbReference type="NCBI Taxonomy" id="1476463"/>
    <lineage>
        <taxon>Bacteria</taxon>
        <taxon>Pseudomonadati</taxon>
        <taxon>Bacteroidota</taxon>
        <taxon>Flavobacteriia</taxon>
        <taxon>Flavobacteriales</taxon>
        <taxon>Flavobacteriaceae</taxon>
        <taxon>Flavobacterium</taxon>
    </lineage>
</organism>
<reference evidence="10" key="1">
    <citation type="journal article" date="2019" name="Int. J. Syst. Evol. Microbiol.">
        <title>The Global Catalogue of Microorganisms (GCM) 10K type strain sequencing project: providing services to taxonomists for standard genome sequencing and annotation.</title>
        <authorList>
            <consortium name="The Broad Institute Genomics Platform"/>
            <consortium name="The Broad Institute Genome Sequencing Center for Infectious Disease"/>
            <person name="Wu L."/>
            <person name="Ma J."/>
        </authorList>
    </citation>
    <scope>NUCLEOTIDE SEQUENCE [LARGE SCALE GENOMIC DNA]</scope>
    <source>
        <strain evidence="10">CGMCC 1.12811</strain>
    </source>
</reference>
<comment type="caution">
    <text evidence="9">The sequence shown here is derived from an EMBL/GenBank/DDBJ whole genome shotgun (WGS) entry which is preliminary data.</text>
</comment>
<evidence type="ECO:0000256" key="7">
    <source>
        <dbReference type="HAMAP-Rule" id="MF_01215"/>
    </source>
</evidence>
<evidence type="ECO:0000313" key="9">
    <source>
        <dbReference type="EMBL" id="GGA77526.1"/>
    </source>
</evidence>
<dbReference type="InterPro" id="IPR011060">
    <property type="entry name" value="RibuloseP-bd_barrel"/>
</dbReference>
<dbReference type="InterPro" id="IPR013785">
    <property type="entry name" value="Aldolase_TIM"/>
</dbReference>
<comment type="catalytic activity">
    <reaction evidence="6 7">
        <text>orotidine 5'-phosphate + H(+) = UMP + CO2</text>
        <dbReference type="Rhea" id="RHEA:11596"/>
        <dbReference type="ChEBI" id="CHEBI:15378"/>
        <dbReference type="ChEBI" id="CHEBI:16526"/>
        <dbReference type="ChEBI" id="CHEBI:57538"/>
        <dbReference type="ChEBI" id="CHEBI:57865"/>
        <dbReference type="EC" id="4.1.1.23"/>
    </reaction>
</comment>
<evidence type="ECO:0000256" key="1">
    <source>
        <dbReference type="ARBA" id="ARBA00004861"/>
    </source>
</evidence>
<evidence type="ECO:0000256" key="2">
    <source>
        <dbReference type="ARBA" id="ARBA00008847"/>
    </source>
</evidence>
<feature type="active site" description="Proton donor" evidence="7">
    <location>
        <position position="96"/>
    </location>
</feature>
<dbReference type="InterPro" id="IPR001754">
    <property type="entry name" value="OMPdeCOase_dom"/>
</dbReference>
<gene>
    <name evidence="7 9" type="primary">pyrF</name>
    <name evidence="9" type="ORF">GCM10008015_17790</name>
</gene>
<dbReference type="PANTHER" id="PTHR43375:SF1">
    <property type="entry name" value="OROTIDINE 5'-PHOSPHATE DECARBOXYLASE"/>
    <property type="match status" value="1"/>
</dbReference>
<dbReference type="EC" id="4.1.1.23" evidence="7"/>
<evidence type="ECO:0000259" key="8">
    <source>
        <dbReference type="SMART" id="SM00934"/>
    </source>
</evidence>
<feature type="domain" description="Orotidine 5'-phosphate decarboxylase" evidence="8">
    <location>
        <begin position="16"/>
        <end position="264"/>
    </location>
</feature>
<dbReference type="NCBIfam" id="TIGR02127">
    <property type="entry name" value="pyrF_sub2"/>
    <property type="match status" value="1"/>
</dbReference>
<dbReference type="SMART" id="SM00934">
    <property type="entry name" value="OMPdecase"/>
    <property type="match status" value="1"/>
</dbReference>
<accession>A0ABQ1HHC7</accession>
<keyword evidence="5 7" id="KW-0456">Lyase</keyword>
<dbReference type="InterPro" id="IPR011995">
    <property type="entry name" value="OMPdecase_type-2"/>
</dbReference>
<dbReference type="Gene3D" id="3.20.20.70">
    <property type="entry name" value="Aldolase class I"/>
    <property type="match status" value="1"/>
</dbReference>
<comment type="pathway">
    <text evidence="1 7">Pyrimidine metabolism; UMP biosynthesis via de novo pathway; UMP from orotate: step 2/2.</text>
</comment>
<keyword evidence="4 7" id="KW-0665">Pyrimidine biosynthesis</keyword>